<comment type="catalytic activity">
    <reaction evidence="10 11">
        <text>D-alanyl-D-alanine + UDP-N-acetyl-alpha-D-muramoyl-L-alanyl-gamma-D-glutamyl-meso-2,6-diaminopimelate + ATP = UDP-N-acetyl-alpha-D-muramoyl-L-alanyl-gamma-D-glutamyl-meso-2,6-diaminopimeloyl-D-alanyl-D-alanine + ADP + phosphate + H(+)</text>
        <dbReference type="Rhea" id="RHEA:28374"/>
        <dbReference type="ChEBI" id="CHEBI:15378"/>
        <dbReference type="ChEBI" id="CHEBI:30616"/>
        <dbReference type="ChEBI" id="CHEBI:43474"/>
        <dbReference type="ChEBI" id="CHEBI:57822"/>
        <dbReference type="ChEBI" id="CHEBI:61386"/>
        <dbReference type="ChEBI" id="CHEBI:83905"/>
        <dbReference type="ChEBI" id="CHEBI:456216"/>
        <dbReference type="EC" id="6.3.2.10"/>
    </reaction>
</comment>
<accession>A0A9D1F4R5</accession>
<dbReference type="InterPro" id="IPR051046">
    <property type="entry name" value="MurCDEF_CellWall_CoF430Synth"/>
</dbReference>
<dbReference type="InterPro" id="IPR005863">
    <property type="entry name" value="UDP-N-AcMur_synth"/>
</dbReference>
<keyword evidence="1 10" id="KW-0963">Cytoplasm</keyword>
<dbReference type="InterPro" id="IPR036565">
    <property type="entry name" value="Mur-like_cat_sf"/>
</dbReference>
<keyword evidence="2 10" id="KW-0436">Ligase</keyword>
<comment type="subcellular location">
    <subcellularLocation>
        <location evidence="10 11">Cytoplasm</location>
    </subcellularLocation>
</comment>
<comment type="pathway">
    <text evidence="10 11">Cell wall biogenesis; peptidoglycan biosynthesis.</text>
</comment>
<dbReference type="GO" id="GO:0008360">
    <property type="term" value="P:regulation of cell shape"/>
    <property type="evidence" value="ECO:0007669"/>
    <property type="project" value="UniProtKB-KW"/>
</dbReference>
<keyword evidence="3 10" id="KW-0132">Cell division</keyword>
<dbReference type="InterPro" id="IPR035911">
    <property type="entry name" value="MurE/MurF_N"/>
</dbReference>
<dbReference type="PANTHER" id="PTHR43024">
    <property type="entry name" value="UDP-N-ACETYLMURAMOYL-TRIPEPTIDE--D-ALANYL-D-ALANINE LIGASE"/>
    <property type="match status" value="1"/>
</dbReference>
<keyword evidence="7 10" id="KW-0573">Peptidoglycan synthesis</keyword>
<keyword evidence="8 10" id="KW-0131">Cell cycle</keyword>
<dbReference type="Pfam" id="PF08245">
    <property type="entry name" value="Mur_ligase_M"/>
    <property type="match status" value="1"/>
</dbReference>
<dbReference type="Gene3D" id="3.90.190.20">
    <property type="entry name" value="Mur ligase, C-terminal domain"/>
    <property type="match status" value="1"/>
</dbReference>
<dbReference type="NCBIfam" id="TIGR01143">
    <property type="entry name" value="murF"/>
    <property type="match status" value="1"/>
</dbReference>
<comment type="function">
    <text evidence="10 11">Involved in cell wall formation. Catalyzes the final step in the synthesis of UDP-N-acetylmuramoyl-pentapeptide, the precursor of murein.</text>
</comment>
<dbReference type="Gene3D" id="3.40.1390.10">
    <property type="entry name" value="MurE/MurF, N-terminal domain"/>
    <property type="match status" value="1"/>
</dbReference>
<protein>
    <recommendedName>
        <fullName evidence="10 11">UDP-N-acetylmuramoyl-tripeptide--D-alanyl-D-alanine ligase</fullName>
        <ecNumber evidence="10 11">6.3.2.10</ecNumber>
    </recommendedName>
    <alternativeName>
        <fullName evidence="10">D-alanyl-D-alanine-adding enzyme</fullName>
    </alternativeName>
</protein>
<evidence type="ECO:0000259" key="12">
    <source>
        <dbReference type="Pfam" id="PF01225"/>
    </source>
</evidence>
<dbReference type="GO" id="GO:0009252">
    <property type="term" value="P:peptidoglycan biosynthetic process"/>
    <property type="evidence" value="ECO:0007669"/>
    <property type="project" value="UniProtKB-UniRule"/>
</dbReference>
<evidence type="ECO:0000256" key="2">
    <source>
        <dbReference type="ARBA" id="ARBA00022598"/>
    </source>
</evidence>
<reference evidence="15" key="2">
    <citation type="journal article" date="2021" name="PeerJ">
        <title>Extensive microbial diversity within the chicken gut microbiome revealed by metagenomics and culture.</title>
        <authorList>
            <person name="Gilroy R."/>
            <person name="Ravi A."/>
            <person name="Getino M."/>
            <person name="Pursley I."/>
            <person name="Horton D.L."/>
            <person name="Alikhan N.F."/>
            <person name="Baker D."/>
            <person name="Gharbi K."/>
            <person name="Hall N."/>
            <person name="Watson M."/>
            <person name="Adriaenssens E.M."/>
            <person name="Foster-Nyarko E."/>
            <person name="Jarju S."/>
            <person name="Secka A."/>
            <person name="Antonio M."/>
            <person name="Oren A."/>
            <person name="Chaudhuri R.R."/>
            <person name="La Ragione R."/>
            <person name="Hildebrand F."/>
            <person name="Pallen M.J."/>
        </authorList>
    </citation>
    <scope>NUCLEOTIDE SEQUENCE</scope>
    <source>
        <strain evidence="15">CHK178-757</strain>
    </source>
</reference>
<dbReference type="EC" id="6.3.2.10" evidence="10 11"/>
<evidence type="ECO:0000256" key="11">
    <source>
        <dbReference type="RuleBase" id="RU004136"/>
    </source>
</evidence>
<feature type="domain" description="Mur ligase central" evidence="14">
    <location>
        <begin position="109"/>
        <end position="300"/>
    </location>
</feature>
<evidence type="ECO:0000259" key="14">
    <source>
        <dbReference type="Pfam" id="PF08245"/>
    </source>
</evidence>
<proteinExistence type="inferred from homology"/>
<feature type="domain" description="Mur ligase C-terminal" evidence="13">
    <location>
        <begin position="323"/>
        <end position="448"/>
    </location>
</feature>
<dbReference type="SUPFAM" id="SSF53623">
    <property type="entry name" value="MurD-like peptide ligases, catalytic domain"/>
    <property type="match status" value="1"/>
</dbReference>
<evidence type="ECO:0000256" key="8">
    <source>
        <dbReference type="ARBA" id="ARBA00023306"/>
    </source>
</evidence>
<dbReference type="GO" id="GO:0005524">
    <property type="term" value="F:ATP binding"/>
    <property type="evidence" value="ECO:0007669"/>
    <property type="project" value="UniProtKB-UniRule"/>
</dbReference>
<dbReference type="InterPro" id="IPR004101">
    <property type="entry name" value="Mur_ligase_C"/>
</dbReference>
<dbReference type="Proteomes" id="UP000823927">
    <property type="component" value="Unassembled WGS sequence"/>
</dbReference>
<feature type="binding site" evidence="10">
    <location>
        <begin position="111"/>
        <end position="117"/>
    </location>
    <ligand>
        <name>ATP</name>
        <dbReference type="ChEBI" id="CHEBI:30616"/>
    </ligand>
</feature>
<evidence type="ECO:0000313" key="16">
    <source>
        <dbReference type="Proteomes" id="UP000823927"/>
    </source>
</evidence>
<evidence type="ECO:0000256" key="1">
    <source>
        <dbReference type="ARBA" id="ARBA00022490"/>
    </source>
</evidence>
<dbReference type="Gene3D" id="3.40.1190.10">
    <property type="entry name" value="Mur-like, catalytic domain"/>
    <property type="match status" value="1"/>
</dbReference>
<reference evidence="15" key="1">
    <citation type="submission" date="2020-10" db="EMBL/GenBank/DDBJ databases">
        <authorList>
            <person name="Gilroy R."/>
        </authorList>
    </citation>
    <scope>NUCLEOTIDE SEQUENCE</scope>
    <source>
        <strain evidence="15">CHK178-757</strain>
    </source>
</reference>
<name>A0A9D1F4R5_9FIRM</name>
<evidence type="ECO:0000256" key="6">
    <source>
        <dbReference type="ARBA" id="ARBA00022960"/>
    </source>
</evidence>
<dbReference type="GO" id="GO:0005737">
    <property type="term" value="C:cytoplasm"/>
    <property type="evidence" value="ECO:0007669"/>
    <property type="project" value="UniProtKB-SubCell"/>
</dbReference>
<evidence type="ECO:0000256" key="9">
    <source>
        <dbReference type="ARBA" id="ARBA00023316"/>
    </source>
</evidence>
<dbReference type="SUPFAM" id="SSF53244">
    <property type="entry name" value="MurD-like peptide ligases, peptide-binding domain"/>
    <property type="match status" value="1"/>
</dbReference>
<comment type="similarity">
    <text evidence="10">Belongs to the MurCDEF family. MurF subfamily.</text>
</comment>
<evidence type="ECO:0000256" key="3">
    <source>
        <dbReference type="ARBA" id="ARBA00022618"/>
    </source>
</evidence>
<keyword evidence="9 10" id="KW-0961">Cell wall biogenesis/degradation</keyword>
<dbReference type="HAMAP" id="MF_02019">
    <property type="entry name" value="MurF"/>
    <property type="match status" value="1"/>
</dbReference>
<dbReference type="SUPFAM" id="SSF63418">
    <property type="entry name" value="MurE/MurF N-terminal domain"/>
    <property type="match status" value="1"/>
</dbReference>
<dbReference type="EMBL" id="DVIT01000022">
    <property type="protein sequence ID" value="HIS47002.1"/>
    <property type="molecule type" value="Genomic_DNA"/>
</dbReference>
<feature type="domain" description="Mur ligase N-terminal catalytic" evidence="12">
    <location>
        <begin position="26"/>
        <end position="98"/>
    </location>
</feature>
<comment type="caution">
    <text evidence="15">The sequence shown here is derived from an EMBL/GenBank/DDBJ whole genome shotgun (WGS) entry which is preliminary data.</text>
</comment>
<evidence type="ECO:0000256" key="10">
    <source>
        <dbReference type="HAMAP-Rule" id="MF_02019"/>
    </source>
</evidence>
<evidence type="ECO:0000256" key="4">
    <source>
        <dbReference type="ARBA" id="ARBA00022741"/>
    </source>
</evidence>
<keyword evidence="6 10" id="KW-0133">Cell shape</keyword>
<organism evidence="15 16">
    <name type="scientific">Candidatus Scybalocola faecigallinarum</name>
    <dbReference type="NCBI Taxonomy" id="2840941"/>
    <lineage>
        <taxon>Bacteria</taxon>
        <taxon>Bacillati</taxon>
        <taxon>Bacillota</taxon>
        <taxon>Clostridia</taxon>
        <taxon>Lachnospirales</taxon>
        <taxon>Lachnospiraceae</taxon>
        <taxon>Lachnospiraceae incertae sedis</taxon>
        <taxon>Candidatus Scybalocola (ex Gilroy et al. 2021)</taxon>
    </lineage>
</organism>
<dbReference type="PANTHER" id="PTHR43024:SF1">
    <property type="entry name" value="UDP-N-ACETYLMURAMOYL-TRIPEPTIDE--D-ALANYL-D-ALANINE LIGASE"/>
    <property type="match status" value="1"/>
</dbReference>
<dbReference type="InterPro" id="IPR000713">
    <property type="entry name" value="Mur_ligase_N"/>
</dbReference>
<dbReference type="GO" id="GO:0071555">
    <property type="term" value="P:cell wall organization"/>
    <property type="evidence" value="ECO:0007669"/>
    <property type="project" value="UniProtKB-KW"/>
</dbReference>
<dbReference type="InterPro" id="IPR036615">
    <property type="entry name" value="Mur_ligase_C_dom_sf"/>
</dbReference>
<dbReference type="GO" id="GO:0051301">
    <property type="term" value="P:cell division"/>
    <property type="evidence" value="ECO:0007669"/>
    <property type="project" value="UniProtKB-KW"/>
</dbReference>
<keyword evidence="4 10" id="KW-0547">Nucleotide-binding</keyword>
<dbReference type="Pfam" id="PF02875">
    <property type="entry name" value="Mur_ligase_C"/>
    <property type="match status" value="1"/>
</dbReference>
<dbReference type="InterPro" id="IPR013221">
    <property type="entry name" value="Mur_ligase_cen"/>
</dbReference>
<evidence type="ECO:0000256" key="7">
    <source>
        <dbReference type="ARBA" id="ARBA00022984"/>
    </source>
</evidence>
<gene>
    <name evidence="10" type="primary">murF</name>
    <name evidence="15" type="ORF">IAB46_05490</name>
</gene>
<evidence type="ECO:0000313" key="15">
    <source>
        <dbReference type="EMBL" id="HIS47002.1"/>
    </source>
</evidence>
<dbReference type="Pfam" id="PF01225">
    <property type="entry name" value="Mur_ligase"/>
    <property type="match status" value="1"/>
</dbReference>
<dbReference type="AlphaFoldDB" id="A0A9D1F4R5"/>
<evidence type="ECO:0000256" key="5">
    <source>
        <dbReference type="ARBA" id="ARBA00022840"/>
    </source>
</evidence>
<keyword evidence="5 10" id="KW-0067">ATP-binding</keyword>
<sequence length="464" mass="50520">MENLKVGEIVRAVGGRLLCGDPDTVISYISIDSRDIQENTLFTPIIGERVDAHKFIGQVFEAGAKAVFTSKGEIVDETKPHIFVKDTQRALGDLAIYYRSKYPVPVIGITGSVGKTSTKEMIAAALAPKYRVLKTAGNQNSNIGVPLTLFRLGPEHEMAVVEMGISDFGEMDELAEFAAPETAVVTNIGVAHIGILKSQENIMHEKLKIAGNFKPGQALYLNGNDPLLKSAAVQYPENARLFGHEEDGCMDGLDYYAKDIYICDGMQHFTYVWPQGQIHVVIRQLGMHNVNNAVVAMAIAMEYGLDAKTAAEGLLAYEGIPMRQQINHLRDGIKVIDDTYNASPDSIKSGVTVLGLLDNPGRKIAVLADVLELGDMSWQCHYDTGCFVAESGVDEVVTVGQEMKALVQAVNEHAPQIVTHNFSENDQAAGYLKGIIKPGDALLVKGSRGMHQEEIVKALKEYFG</sequence>
<dbReference type="GO" id="GO:0047480">
    <property type="term" value="F:UDP-N-acetylmuramoyl-tripeptide-D-alanyl-D-alanine ligase activity"/>
    <property type="evidence" value="ECO:0007669"/>
    <property type="project" value="UniProtKB-UniRule"/>
</dbReference>
<evidence type="ECO:0000259" key="13">
    <source>
        <dbReference type="Pfam" id="PF02875"/>
    </source>
</evidence>